<evidence type="ECO:0000313" key="2">
    <source>
        <dbReference type="EMBL" id="KKA17283.1"/>
    </source>
</evidence>
<proteinExistence type="predicted"/>
<feature type="non-terminal residue" evidence="2">
    <location>
        <position position="1"/>
    </location>
</feature>
<protein>
    <submittedName>
        <fullName evidence="2">Uncharacterized protein</fullName>
    </submittedName>
</protein>
<sequence>KPSCAAGPSSGTVSWTSSPAHDWTSGAESLAATEAGGGDVVVRWALRVRRRSAERARRGSGSAGARRSRRSEVWRLKVGGRGRPTPTLRDRRRVRLLASGLLVLLLRLRGTSPGELERGLSSRCSHRASPNRCHMLSFGGGDGGAFSGSGNKPKKERDGLPDELATEMAMCHCPGGGDRAETRRQAREGDLDSRRDGGETSI</sequence>
<dbReference type="RefSeq" id="XP_013323895.1">
    <property type="nucleotide sequence ID" value="XM_013468441.1"/>
</dbReference>
<dbReference type="AlphaFoldDB" id="A0A0F4YI68"/>
<keyword evidence="3" id="KW-1185">Reference proteome</keyword>
<feature type="region of interest" description="Disordered" evidence="1">
    <location>
        <begin position="1"/>
        <end position="31"/>
    </location>
</feature>
<comment type="caution">
    <text evidence="2">The sequence shown here is derived from an EMBL/GenBank/DDBJ whole genome shotgun (WGS) entry which is preliminary data.</text>
</comment>
<feature type="region of interest" description="Disordered" evidence="1">
    <location>
        <begin position="144"/>
        <end position="202"/>
    </location>
</feature>
<accession>A0A0F4YI68</accession>
<organism evidence="2 3">
    <name type="scientific">Rasamsonia emersonii (strain ATCC 16479 / CBS 393.64 / IMI 116815)</name>
    <dbReference type="NCBI Taxonomy" id="1408163"/>
    <lineage>
        <taxon>Eukaryota</taxon>
        <taxon>Fungi</taxon>
        <taxon>Dikarya</taxon>
        <taxon>Ascomycota</taxon>
        <taxon>Pezizomycotina</taxon>
        <taxon>Eurotiomycetes</taxon>
        <taxon>Eurotiomycetidae</taxon>
        <taxon>Eurotiales</taxon>
        <taxon>Trichocomaceae</taxon>
        <taxon>Rasamsonia</taxon>
    </lineage>
</organism>
<dbReference type="Proteomes" id="UP000053958">
    <property type="component" value="Unassembled WGS sequence"/>
</dbReference>
<dbReference type="EMBL" id="LASV01000677">
    <property type="protein sequence ID" value="KKA17283.1"/>
    <property type="molecule type" value="Genomic_DNA"/>
</dbReference>
<dbReference type="GeneID" id="25321035"/>
<name>A0A0F4YI68_RASE3</name>
<gene>
    <name evidence="2" type="ORF">T310_8933</name>
</gene>
<reference evidence="2 3" key="1">
    <citation type="submission" date="2015-04" db="EMBL/GenBank/DDBJ databases">
        <authorList>
            <person name="Heijne W.H."/>
            <person name="Fedorova N.D."/>
            <person name="Nierman W.C."/>
            <person name="Vollebregt A.W."/>
            <person name="Zhao Z."/>
            <person name="Wu L."/>
            <person name="Kumar M."/>
            <person name="Stam H."/>
            <person name="van den Berg M.A."/>
            <person name="Pel H.J."/>
        </authorList>
    </citation>
    <scope>NUCLEOTIDE SEQUENCE [LARGE SCALE GENOMIC DNA]</scope>
    <source>
        <strain evidence="2 3">CBS 393.64</strain>
    </source>
</reference>
<evidence type="ECO:0000313" key="3">
    <source>
        <dbReference type="Proteomes" id="UP000053958"/>
    </source>
</evidence>
<evidence type="ECO:0000256" key="1">
    <source>
        <dbReference type="SAM" id="MobiDB-lite"/>
    </source>
</evidence>
<feature type="compositionally biased region" description="Basic and acidic residues" evidence="1">
    <location>
        <begin position="178"/>
        <end position="202"/>
    </location>
</feature>
<feature type="compositionally biased region" description="Polar residues" evidence="1">
    <location>
        <begin position="9"/>
        <end position="19"/>
    </location>
</feature>